<evidence type="ECO:0000313" key="3">
    <source>
        <dbReference type="Proteomes" id="UP000548476"/>
    </source>
</evidence>
<dbReference type="EMBL" id="JACHGT010000007">
    <property type="protein sequence ID" value="MBB6035808.1"/>
    <property type="molecule type" value="Genomic_DNA"/>
</dbReference>
<dbReference type="GO" id="GO:0016747">
    <property type="term" value="F:acyltransferase activity, transferring groups other than amino-acyl groups"/>
    <property type="evidence" value="ECO:0007669"/>
    <property type="project" value="InterPro"/>
</dbReference>
<dbReference type="InterPro" id="IPR000182">
    <property type="entry name" value="GNAT_dom"/>
</dbReference>
<dbReference type="AlphaFoldDB" id="A0A841FPT5"/>
<dbReference type="CDD" id="cd04301">
    <property type="entry name" value="NAT_SF"/>
    <property type="match status" value="1"/>
</dbReference>
<dbReference type="Pfam" id="PF13508">
    <property type="entry name" value="Acetyltransf_7"/>
    <property type="match status" value="1"/>
</dbReference>
<evidence type="ECO:0000313" key="2">
    <source>
        <dbReference type="EMBL" id="MBB6035808.1"/>
    </source>
</evidence>
<dbReference type="Proteomes" id="UP000548476">
    <property type="component" value="Unassembled WGS sequence"/>
</dbReference>
<dbReference type="EC" id="2.3.1.-" evidence="2"/>
<keyword evidence="2" id="KW-0808">Transferase</keyword>
<dbReference type="InterPro" id="IPR016181">
    <property type="entry name" value="Acyl_CoA_acyltransferase"/>
</dbReference>
<dbReference type="RefSeq" id="WP_184788643.1">
    <property type="nucleotide sequence ID" value="NZ_BONT01000113.1"/>
</dbReference>
<gene>
    <name evidence="2" type="ORF">HNR73_003672</name>
</gene>
<dbReference type="PROSITE" id="PS51186">
    <property type="entry name" value="GNAT"/>
    <property type="match status" value="1"/>
</dbReference>
<accession>A0A841FPT5</accession>
<feature type="domain" description="N-acetyltransferase" evidence="1">
    <location>
        <begin position="1"/>
        <end position="144"/>
    </location>
</feature>
<dbReference type="Gene3D" id="3.40.630.30">
    <property type="match status" value="1"/>
</dbReference>
<dbReference type="SUPFAM" id="SSF55729">
    <property type="entry name" value="Acyl-CoA N-acyltransferases (Nat)"/>
    <property type="match status" value="1"/>
</dbReference>
<keyword evidence="2" id="KW-0012">Acyltransferase</keyword>
<sequence length="170" mass="18494">MIIRRETPEDHRTVHAVHVEAFGRDLEADLLDRLRGDESWIPELSLVAADGDHVVGHVVCTKATVGGAHTVLGLGPIAVDPSRQGARVGSLLVHTAVATADVLGYPLIVLLGDPAFYRRFGFVLAHTLDVHPAFDEWRHAFQARTLSAYTPEVRGPFAYATPFNDLPTEG</sequence>
<reference evidence="2 3" key="1">
    <citation type="submission" date="2020-08" db="EMBL/GenBank/DDBJ databases">
        <title>Genomic Encyclopedia of Type Strains, Phase IV (KMG-IV): sequencing the most valuable type-strain genomes for metagenomic binning, comparative biology and taxonomic classification.</title>
        <authorList>
            <person name="Goeker M."/>
        </authorList>
    </citation>
    <scope>NUCLEOTIDE SEQUENCE [LARGE SCALE GENOMIC DNA]</scope>
    <source>
        <strain evidence="2 3">YIM 65646</strain>
    </source>
</reference>
<keyword evidence="3" id="KW-1185">Reference proteome</keyword>
<evidence type="ECO:0000259" key="1">
    <source>
        <dbReference type="PROSITE" id="PS51186"/>
    </source>
</evidence>
<organism evidence="2 3">
    <name type="scientific">Phytomonospora endophytica</name>
    <dbReference type="NCBI Taxonomy" id="714109"/>
    <lineage>
        <taxon>Bacteria</taxon>
        <taxon>Bacillati</taxon>
        <taxon>Actinomycetota</taxon>
        <taxon>Actinomycetes</taxon>
        <taxon>Micromonosporales</taxon>
        <taxon>Micromonosporaceae</taxon>
        <taxon>Phytomonospora</taxon>
    </lineage>
</organism>
<protein>
    <submittedName>
        <fullName evidence="2">Putative acetyltransferase</fullName>
        <ecNumber evidence="2">2.3.1.-</ecNumber>
    </submittedName>
</protein>
<name>A0A841FPT5_9ACTN</name>
<comment type="caution">
    <text evidence="2">The sequence shown here is derived from an EMBL/GenBank/DDBJ whole genome shotgun (WGS) entry which is preliminary data.</text>
</comment>
<proteinExistence type="predicted"/>